<dbReference type="SUPFAM" id="SSF48239">
    <property type="entry name" value="Terpenoid cyclases/Protein prenyltransferases"/>
    <property type="match status" value="2"/>
</dbReference>
<dbReference type="InterPro" id="IPR001906">
    <property type="entry name" value="Terpene_synth_N"/>
</dbReference>
<dbReference type="GO" id="GO:0010333">
    <property type="term" value="F:terpene synthase activity"/>
    <property type="evidence" value="ECO:0000318"/>
    <property type="project" value="GO_Central"/>
</dbReference>
<feature type="domain" description="Terpene synthase N-terminal" evidence="1">
    <location>
        <begin position="200"/>
        <end position="406"/>
    </location>
</feature>
<dbReference type="STRING" id="4155.A0A022RHG1"/>
<dbReference type="Gene3D" id="1.50.10.130">
    <property type="entry name" value="Terpene synthase, N-terminal domain"/>
    <property type="match status" value="1"/>
</dbReference>
<dbReference type="SFLD" id="SFLDG01014">
    <property type="entry name" value="Terpene_Cyclase_Like_1_N-term"/>
    <property type="match status" value="1"/>
</dbReference>
<dbReference type="PANTHER" id="PTHR31739:SF30">
    <property type="entry name" value="COPAL-8-OL DIPHOSPHATE HYDRATASE, CHLOROPLASTIC"/>
    <property type="match status" value="1"/>
</dbReference>
<dbReference type="Gene3D" id="1.50.10.160">
    <property type="match status" value="1"/>
</dbReference>
<sequence>SSSDEQYERDNDDPTAHAIEECIEYIKTMLSTMDGGRLSVSPYDTAWVALIKDLVEKDVPRFPSSLDWIQQHQLPDGSWGDEHFFCAYDRLINTLACVVALRSWNVHADKSEKGIRYIRENVCKLEDANADHMPCGFEVVFPALLQKARNLGIEDLPYDAPIVRDVYNARDRKIKRIPMEELHNKETTLLYSLEGLENLEWEKLLKLQATDGSFLSSPSSTAFAFMQTKDENCLKFIENTVQKFDGGAPHSFPMDLLTRLWAVDRLQRLGISRFFDSEISDILSYIYRHWNADKGIFSRSDQEIVDIDDTAMGFRLLRLHGYDIDPKVFMNFKNDDEKKFFCWGGEMIESPTPIYNLYRASQVRFPGEKILEQAENFAYDFLQDRVAKNQLLDKWFISKHLPDEIKIVLEMPWYASLPRVVTRYYLHQYGGGDDVWIGKVLYRMQEINNEVYMELARLDFNRCQAQHQIDWLYMQEHPRDITRGPAVS</sequence>
<protein>
    <recommendedName>
        <fullName evidence="1">Terpene synthase N-terminal domain-containing protein</fullName>
    </recommendedName>
</protein>
<dbReference type="EMBL" id="KI630485">
    <property type="protein sequence ID" value="EYU38325.1"/>
    <property type="molecule type" value="Genomic_DNA"/>
</dbReference>
<name>A0A022RHG1_ERYGU</name>
<dbReference type="Pfam" id="PF01397">
    <property type="entry name" value="Terpene_synth"/>
    <property type="match status" value="1"/>
</dbReference>
<feature type="non-terminal residue" evidence="2">
    <location>
        <position position="1"/>
    </location>
</feature>
<proteinExistence type="predicted"/>
<keyword evidence="3" id="KW-1185">Reference proteome</keyword>
<dbReference type="GO" id="GO:0000287">
    <property type="term" value="F:magnesium ion binding"/>
    <property type="evidence" value="ECO:0000318"/>
    <property type="project" value="GO_Central"/>
</dbReference>
<dbReference type="SFLD" id="SFLDG01605">
    <property type="entry name" value="Terpene_Cyclase_Like_1_N-term"/>
    <property type="match status" value="1"/>
</dbReference>
<dbReference type="GO" id="GO:0009686">
    <property type="term" value="P:gibberellin biosynthetic process"/>
    <property type="evidence" value="ECO:0000318"/>
    <property type="project" value="GO_Central"/>
</dbReference>
<accession>A0A022RHG1</accession>
<dbReference type="eggNOG" id="ENOG502QQN6">
    <property type="taxonomic scope" value="Eukaryota"/>
</dbReference>
<dbReference type="FunFam" id="1.50.10.130:FF:000002">
    <property type="entry name" value="Ent-copalyl diphosphate synthase, chloroplastic"/>
    <property type="match status" value="1"/>
</dbReference>
<dbReference type="PANTHER" id="PTHR31739">
    <property type="entry name" value="ENT-COPALYL DIPHOSPHATE SYNTHASE, CHLOROPLASTIC"/>
    <property type="match status" value="1"/>
</dbReference>
<evidence type="ECO:0000313" key="3">
    <source>
        <dbReference type="Proteomes" id="UP000030748"/>
    </source>
</evidence>
<gene>
    <name evidence="2" type="ORF">MIMGU_mgv1a020029mg</name>
</gene>
<dbReference type="InterPro" id="IPR050148">
    <property type="entry name" value="Terpene_synthase-like"/>
</dbReference>
<dbReference type="InterPro" id="IPR008930">
    <property type="entry name" value="Terpenoid_cyclase/PrenylTrfase"/>
</dbReference>
<reference evidence="2 3" key="1">
    <citation type="journal article" date="2013" name="Proc. Natl. Acad. Sci. U.S.A.">
        <title>Fine-scale variation in meiotic recombination in Mimulus inferred from population shotgun sequencing.</title>
        <authorList>
            <person name="Hellsten U."/>
            <person name="Wright K.M."/>
            <person name="Jenkins J."/>
            <person name="Shu S."/>
            <person name="Yuan Y."/>
            <person name="Wessler S.R."/>
            <person name="Schmutz J."/>
            <person name="Willis J.H."/>
            <person name="Rokhsar D.S."/>
        </authorList>
    </citation>
    <scope>NUCLEOTIDE SEQUENCE [LARGE SCALE GENOMIC DNA]</scope>
    <source>
        <strain evidence="3">cv. DUN x IM62</strain>
    </source>
</reference>
<dbReference type="Proteomes" id="UP000030748">
    <property type="component" value="Unassembled WGS sequence"/>
</dbReference>
<organism evidence="2 3">
    <name type="scientific">Erythranthe guttata</name>
    <name type="common">Yellow monkey flower</name>
    <name type="synonym">Mimulus guttatus</name>
    <dbReference type="NCBI Taxonomy" id="4155"/>
    <lineage>
        <taxon>Eukaryota</taxon>
        <taxon>Viridiplantae</taxon>
        <taxon>Streptophyta</taxon>
        <taxon>Embryophyta</taxon>
        <taxon>Tracheophyta</taxon>
        <taxon>Spermatophyta</taxon>
        <taxon>Magnoliopsida</taxon>
        <taxon>eudicotyledons</taxon>
        <taxon>Gunneridae</taxon>
        <taxon>Pentapetalae</taxon>
        <taxon>asterids</taxon>
        <taxon>lamiids</taxon>
        <taxon>Lamiales</taxon>
        <taxon>Phrymaceae</taxon>
        <taxon>Erythranthe</taxon>
    </lineage>
</organism>
<evidence type="ECO:0000259" key="1">
    <source>
        <dbReference type="Pfam" id="PF01397"/>
    </source>
</evidence>
<dbReference type="InterPro" id="IPR036965">
    <property type="entry name" value="Terpene_synth_N_sf"/>
</dbReference>
<evidence type="ECO:0000313" key="2">
    <source>
        <dbReference type="EMBL" id="EYU38325.1"/>
    </source>
</evidence>
<dbReference type="AlphaFoldDB" id="A0A022RHG1"/>
<dbReference type="GO" id="GO:0009507">
    <property type="term" value="C:chloroplast"/>
    <property type="evidence" value="ECO:0000318"/>
    <property type="project" value="GO_Central"/>
</dbReference>